<organism evidence="2 3">
    <name type="scientific">Clostridium drakei</name>
    <dbReference type="NCBI Taxonomy" id="332101"/>
    <lineage>
        <taxon>Bacteria</taxon>
        <taxon>Bacillati</taxon>
        <taxon>Bacillota</taxon>
        <taxon>Clostridia</taxon>
        <taxon>Eubacteriales</taxon>
        <taxon>Clostridiaceae</taxon>
        <taxon>Clostridium</taxon>
    </lineage>
</organism>
<protein>
    <recommendedName>
        <fullName evidence="4">DUF2975 domain-containing protein</fullName>
    </recommendedName>
</protein>
<dbReference type="EMBL" id="CP020953">
    <property type="protein sequence ID" value="AWI03851.1"/>
    <property type="molecule type" value="Genomic_DNA"/>
</dbReference>
<evidence type="ECO:0008006" key="4">
    <source>
        <dbReference type="Google" id="ProtNLM"/>
    </source>
</evidence>
<evidence type="ECO:0000313" key="3">
    <source>
        <dbReference type="Proteomes" id="UP000244910"/>
    </source>
</evidence>
<reference evidence="3" key="1">
    <citation type="submission" date="2017-04" db="EMBL/GenBank/DDBJ databases">
        <authorList>
            <person name="Song Y."/>
            <person name="Cho B.-K."/>
        </authorList>
    </citation>
    <scope>NUCLEOTIDE SEQUENCE [LARGE SCALE GENOMIC DNA]</scope>
    <source>
        <strain evidence="3">SL1</strain>
    </source>
</reference>
<feature type="transmembrane region" description="Helical" evidence="1">
    <location>
        <begin position="61"/>
        <end position="77"/>
    </location>
</feature>
<dbReference type="AlphaFoldDB" id="A0A2U8DN42"/>
<dbReference type="Proteomes" id="UP000244910">
    <property type="component" value="Chromosome"/>
</dbReference>
<sequence>MFPILWCTFDFSFKFTQANIIMTILFFIAFINCIIITNEIIKMNKTLIEKNPFVINNVKSMRNIALNIFLIGLYIFIKDRLKFGYHYFFAFHSDQYGPYCDMDFLIFIIMSIFMIILAEMFNQSIKIKQDHDLTI</sequence>
<accession>A0A2U8DN42</accession>
<feature type="transmembrane region" description="Helical" evidence="1">
    <location>
        <begin position="104"/>
        <end position="121"/>
    </location>
</feature>
<keyword evidence="1" id="KW-0472">Membrane</keyword>
<feature type="transmembrane region" description="Helical" evidence="1">
    <location>
        <begin position="20"/>
        <end position="41"/>
    </location>
</feature>
<keyword evidence="3" id="KW-1185">Reference proteome</keyword>
<evidence type="ECO:0000256" key="1">
    <source>
        <dbReference type="SAM" id="Phobius"/>
    </source>
</evidence>
<keyword evidence="1" id="KW-1133">Transmembrane helix</keyword>
<dbReference type="OrthoDB" id="1936832at2"/>
<evidence type="ECO:0000313" key="2">
    <source>
        <dbReference type="EMBL" id="AWI03851.1"/>
    </source>
</evidence>
<dbReference type="KEGG" id="cdrk:B9W14_04885"/>
<dbReference type="RefSeq" id="WP_084572232.1">
    <property type="nucleotide sequence ID" value="NZ_CP020953.1"/>
</dbReference>
<keyword evidence="1" id="KW-0812">Transmembrane</keyword>
<dbReference type="InterPro" id="IPR021354">
    <property type="entry name" value="DUF2975"/>
</dbReference>
<proteinExistence type="predicted"/>
<dbReference type="Pfam" id="PF11188">
    <property type="entry name" value="DUF2975"/>
    <property type="match status" value="1"/>
</dbReference>
<gene>
    <name evidence="2" type="ORF">B9W14_04885</name>
</gene>
<name>A0A2U8DN42_9CLOT</name>